<dbReference type="InterPro" id="IPR036890">
    <property type="entry name" value="HATPase_C_sf"/>
</dbReference>
<dbReference type="InterPro" id="IPR036097">
    <property type="entry name" value="HisK_dim/P_sf"/>
</dbReference>
<evidence type="ECO:0000313" key="8">
    <source>
        <dbReference type="EMBL" id="GCE21787.1"/>
    </source>
</evidence>
<dbReference type="Proteomes" id="UP000287188">
    <property type="component" value="Unassembled WGS sequence"/>
</dbReference>
<dbReference type="SUPFAM" id="SSF55874">
    <property type="entry name" value="ATPase domain of HSP90 chaperone/DNA topoisomerase II/histidine kinase"/>
    <property type="match status" value="1"/>
</dbReference>
<dbReference type="EMBL" id="BIFS01000001">
    <property type="protein sequence ID" value="GCE21787.1"/>
    <property type="molecule type" value="Genomic_DNA"/>
</dbReference>
<dbReference type="Pfam" id="PF02518">
    <property type="entry name" value="HATPase_c"/>
    <property type="match status" value="1"/>
</dbReference>
<dbReference type="InterPro" id="IPR003594">
    <property type="entry name" value="HATPase_dom"/>
</dbReference>
<dbReference type="OrthoDB" id="139642at2"/>
<evidence type="ECO:0000256" key="4">
    <source>
        <dbReference type="ARBA" id="ARBA00022679"/>
    </source>
</evidence>
<dbReference type="InterPro" id="IPR004358">
    <property type="entry name" value="Sig_transdc_His_kin-like_C"/>
</dbReference>
<dbReference type="PANTHER" id="PTHR43711">
    <property type="entry name" value="TWO-COMPONENT HISTIDINE KINASE"/>
    <property type="match status" value="1"/>
</dbReference>
<keyword evidence="4" id="KW-0808">Transferase</keyword>
<dbReference type="SMART" id="SM00388">
    <property type="entry name" value="HisKA"/>
    <property type="match status" value="1"/>
</dbReference>
<evidence type="ECO:0000256" key="5">
    <source>
        <dbReference type="ARBA" id="ARBA00022777"/>
    </source>
</evidence>
<dbReference type="InterPro" id="IPR050736">
    <property type="entry name" value="Sensor_HK_Regulatory"/>
</dbReference>
<dbReference type="PRINTS" id="PR00344">
    <property type="entry name" value="BCTRLSENSOR"/>
</dbReference>
<keyword evidence="9" id="KW-1185">Reference proteome</keyword>
<comment type="caution">
    <text evidence="8">The sequence shown here is derived from an EMBL/GenBank/DDBJ whole genome shotgun (WGS) entry which is preliminary data.</text>
</comment>
<dbReference type="PANTHER" id="PTHR43711:SF31">
    <property type="entry name" value="HISTIDINE KINASE"/>
    <property type="match status" value="1"/>
</dbReference>
<organism evidence="8 9">
    <name type="scientific">Dictyobacter kobayashii</name>
    <dbReference type="NCBI Taxonomy" id="2014872"/>
    <lineage>
        <taxon>Bacteria</taxon>
        <taxon>Bacillati</taxon>
        <taxon>Chloroflexota</taxon>
        <taxon>Ktedonobacteria</taxon>
        <taxon>Ktedonobacterales</taxon>
        <taxon>Dictyobacteraceae</taxon>
        <taxon>Dictyobacter</taxon>
    </lineage>
</organism>
<dbReference type="CDD" id="cd00082">
    <property type="entry name" value="HisKA"/>
    <property type="match status" value="1"/>
</dbReference>
<reference evidence="9" key="1">
    <citation type="submission" date="2018-12" db="EMBL/GenBank/DDBJ databases">
        <title>Tengunoibacter tsumagoiensis gen. nov., sp. nov., Dictyobacter kobayashii sp. nov., D. alpinus sp. nov., and D. joshuensis sp. nov. and description of Dictyobacteraceae fam. nov. within the order Ktedonobacterales isolated from Tengu-no-mugimeshi.</title>
        <authorList>
            <person name="Wang C.M."/>
            <person name="Zheng Y."/>
            <person name="Sakai Y."/>
            <person name="Toyoda A."/>
            <person name="Minakuchi Y."/>
            <person name="Abe K."/>
            <person name="Yokota A."/>
            <person name="Yabe S."/>
        </authorList>
    </citation>
    <scope>NUCLEOTIDE SEQUENCE [LARGE SCALE GENOMIC DNA]</scope>
    <source>
        <strain evidence="9">Uno11</strain>
    </source>
</reference>
<dbReference type="RefSeq" id="WP_126553675.1">
    <property type="nucleotide sequence ID" value="NZ_BIFS01000001.1"/>
</dbReference>
<dbReference type="Pfam" id="PF00512">
    <property type="entry name" value="HisKA"/>
    <property type="match status" value="1"/>
</dbReference>
<feature type="domain" description="Histidine kinase" evidence="7">
    <location>
        <begin position="113"/>
        <end position="336"/>
    </location>
</feature>
<keyword evidence="3" id="KW-0597">Phosphoprotein</keyword>
<dbReference type="EC" id="2.7.13.3" evidence="2"/>
<evidence type="ECO:0000256" key="2">
    <source>
        <dbReference type="ARBA" id="ARBA00012438"/>
    </source>
</evidence>
<proteinExistence type="predicted"/>
<dbReference type="SMART" id="SM00387">
    <property type="entry name" value="HATPase_c"/>
    <property type="match status" value="1"/>
</dbReference>
<dbReference type="PROSITE" id="PS50109">
    <property type="entry name" value="HIS_KIN"/>
    <property type="match status" value="1"/>
</dbReference>
<evidence type="ECO:0000259" key="7">
    <source>
        <dbReference type="PROSITE" id="PS50109"/>
    </source>
</evidence>
<sequence length="345" mass="38400">MQDFLDTNHIELLSADGKLLTLHDLATWRAVMTGESINQMQEVVRRSDGTTIPILVSAIPLTDLCTLHPSISGPLIDIPNSDDNMWDQVALVVHQDVSTLKEAEALKDEFINLATHELRTPVTILAMGTDMLVSRSERGKGQKLDERQEKILRDMRQATHQLSKITEDLVDVTRLQSGHLKIEPTTTDLIALTRNIIDQLQLTTQLHQIKLHTPLNELSVFVDAARIEQVITNLLSNAIKYSPQGGPIDVTITENLATHEALFKVQDQGLGIPAEQQSRIFGRFMRADNVKAMHIGGTGLGLYLCRELIKCHSGSIWFESKEGVGSTFFFTLPLCTPQPEHPTHA</sequence>
<dbReference type="GO" id="GO:0000155">
    <property type="term" value="F:phosphorelay sensor kinase activity"/>
    <property type="evidence" value="ECO:0007669"/>
    <property type="project" value="InterPro"/>
</dbReference>
<dbReference type="Gene3D" id="3.30.565.10">
    <property type="entry name" value="Histidine kinase-like ATPase, C-terminal domain"/>
    <property type="match status" value="1"/>
</dbReference>
<comment type="catalytic activity">
    <reaction evidence="1">
        <text>ATP + protein L-histidine = ADP + protein N-phospho-L-histidine.</text>
        <dbReference type="EC" id="2.7.13.3"/>
    </reaction>
</comment>
<dbReference type="Gene3D" id="1.10.287.130">
    <property type="match status" value="1"/>
</dbReference>
<evidence type="ECO:0000313" key="9">
    <source>
        <dbReference type="Proteomes" id="UP000287188"/>
    </source>
</evidence>
<dbReference type="InterPro" id="IPR003661">
    <property type="entry name" value="HisK_dim/P_dom"/>
</dbReference>
<accession>A0A402ARS1</accession>
<evidence type="ECO:0000256" key="6">
    <source>
        <dbReference type="ARBA" id="ARBA00023012"/>
    </source>
</evidence>
<dbReference type="InterPro" id="IPR005467">
    <property type="entry name" value="His_kinase_dom"/>
</dbReference>
<name>A0A402ARS1_9CHLR</name>
<dbReference type="AlphaFoldDB" id="A0A402ARS1"/>
<evidence type="ECO:0000256" key="1">
    <source>
        <dbReference type="ARBA" id="ARBA00000085"/>
    </source>
</evidence>
<protein>
    <recommendedName>
        <fullName evidence="2">histidine kinase</fullName>
        <ecNumber evidence="2">2.7.13.3</ecNumber>
    </recommendedName>
</protein>
<dbReference type="SUPFAM" id="SSF47384">
    <property type="entry name" value="Homodimeric domain of signal transducing histidine kinase"/>
    <property type="match status" value="1"/>
</dbReference>
<keyword evidence="5" id="KW-0418">Kinase</keyword>
<evidence type="ECO:0000256" key="3">
    <source>
        <dbReference type="ARBA" id="ARBA00022553"/>
    </source>
</evidence>
<gene>
    <name evidence="8" type="ORF">KDK_55870</name>
</gene>
<dbReference type="FunFam" id="3.30.565.10:FF:000006">
    <property type="entry name" value="Sensor histidine kinase WalK"/>
    <property type="match status" value="1"/>
</dbReference>
<keyword evidence="6" id="KW-0902">Two-component regulatory system</keyword>